<dbReference type="Pfam" id="PF12728">
    <property type="entry name" value="HTH_17"/>
    <property type="match status" value="1"/>
</dbReference>
<organism evidence="2">
    <name type="scientific">bioreactor metagenome</name>
    <dbReference type="NCBI Taxonomy" id="1076179"/>
    <lineage>
        <taxon>unclassified sequences</taxon>
        <taxon>metagenomes</taxon>
        <taxon>ecological metagenomes</taxon>
    </lineage>
</organism>
<dbReference type="Gene3D" id="3.90.105.50">
    <property type="match status" value="1"/>
</dbReference>
<comment type="caution">
    <text evidence="2">The sequence shown here is derived from an EMBL/GenBank/DDBJ whole genome shotgun (WGS) entry which is preliminary data.</text>
</comment>
<sequence>MIMDSSPQFANRGLLTLSEFCSYLGIGKTKAREILSEQGYEFSFRVGNRLYVNKRKLDAWLENHDEFQ</sequence>
<reference evidence="2" key="1">
    <citation type="submission" date="2019-08" db="EMBL/GenBank/DDBJ databases">
        <authorList>
            <person name="Kucharzyk K."/>
            <person name="Murdoch R.W."/>
            <person name="Higgins S."/>
            <person name="Loffler F."/>
        </authorList>
    </citation>
    <scope>NUCLEOTIDE SEQUENCE</scope>
</reference>
<name>A0A644ZUV8_9ZZZZ</name>
<evidence type="ECO:0000313" key="2">
    <source>
        <dbReference type="EMBL" id="MPM41364.1"/>
    </source>
</evidence>
<dbReference type="AlphaFoldDB" id="A0A644ZUV8"/>
<dbReference type="EMBL" id="VSSQ01009346">
    <property type="protein sequence ID" value="MPM41364.1"/>
    <property type="molecule type" value="Genomic_DNA"/>
</dbReference>
<evidence type="ECO:0000259" key="1">
    <source>
        <dbReference type="Pfam" id="PF12728"/>
    </source>
</evidence>
<dbReference type="InterPro" id="IPR041657">
    <property type="entry name" value="HTH_17"/>
</dbReference>
<accession>A0A644ZUV8</accession>
<gene>
    <name evidence="2" type="ORF">SDC9_88019</name>
</gene>
<proteinExistence type="predicted"/>
<feature type="domain" description="Helix-turn-helix" evidence="1">
    <location>
        <begin position="14"/>
        <end position="64"/>
    </location>
</feature>
<protein>
    <recommendedName>
        <fullName evidence="1">Helix-turn-helix domain-containing protein</fullName>
    </recommendedName>
</protein>
<dbReference type="InterPro" id="IPR038148">
    <property type="entry name" value="Tn1545/Tn916_Xis"/>
</dbReference>